<sequence>KDISPDPLAFLKPQYVSPIQREFFEKISTPKPQVSEVVDDRKWYEKSIEEIFISPAKTRVKEKFGAGISVIGTGFRYVEKRVHFDIGGTPSSPKLTIVYGKRDVPTIPEKAVKLGVSKLGEVKGDVYSWAVGKEKIAKLDLETSEKFQTQYQTAFEQKYLEDIQIGKTDFEKASLGFEQSAEAKKLQKDFEKEYGEEYKTLSQDAPLMKKIIG</sequence>
<evidence type="ECO:0000313" key="1">
    <source>
        <dbReference type="EMBL" id="GAG80773.1"/>
    </source>
</evidence>
<accession>X1B9F0</accession>
<name>X1B9F0_9ZZZZ</name>
<protein>
    <submittedName>
        <fullName evidence="1">Uncharacterized protein</fullName>
    </submittedName>
</protein>
<dbReference type="EMBL" id="BART01013759">
    <property type="protein sequence ID" value="GAG80773.1"/>
    <property type="molecule type" value="Genomic_DNA"/>
</dbReference>
<dbReference type="AlphaFoldDB" id="X1B9F0"/>
<gene>
    <name evidence="1" type="ORF">S01H4_27928</name>
</gene>
<feature type="non-terminal residue" evidence="1">
    <location>
        <position position="1"/>
    </location>
</feature>
<comment type="caution">
    <text evidence="1">The sequence shown here is derived from an EMBL/GenBank/DDBJ whole genome shotgun (WGS) entry which is preliminary data.</text>
</comment>
<organism evidence="1">
    <name type="scientific">marine sediment metagenome</name>
    <dbReference type="NCBI Taxonomy" id="412755"/>
    <lineage>
        <taxon>unclassified sequences</taxon>
        <taxon>metagenomes</taxon>
        <taxon>ecological metagenomes</taxon>
    </lineage>
</organism>
<reference evidence="1" key="1">
    <citation type="journal article" date="2014" name="Front. Microbiol.">
        <title>High frequency of phylogenetically diverse reductive dehalogenase-homologous genes in deep subseafloor sedimentary metagenomes.</title>
        <authorList>
            <person name="Kawai M."/>
            <person name="Futagami T."/>
            <person name="Toyoda A."/>
            <person name="Takaki Y."/>
            <person name="Nishi S."/>
            <person name="Hori S."/>
            <person name="Arai W."/>
            <person name="Tsubouchi T."/>
            <person name="Morono Y."/>
            <person name="Uchiyama I."/>
            <person name="Ito T."/>
            <person name="Fujiyama A."/>
            <person name="Inagaki F."/>
            <person name="Takami H."/>
        </authorList>
    </citation>
    <scope>NUCLEOTIDE SEQUENCE</scope>
    <source>
        <strain evidence="1">Expedition CK06-06</strain>
    </source>
</reference>
<feature type="non-terminal residue" evidence="1">
    <location>
        <position position="213"/>
    </location>
</feature>
<proteinExistence type="predicted"/>